<dbReference type="SUPFAM" id="SSF56672">
    <property type="entry name" value="DNA/RNA polymerases"/>
    <property type="match status" value="1"/>
</dbReference>
<dbReference type="InterPro" id="IPR053134">
    <property type="entry name" value="RNA-dir_DNA_polymerase"/>
</dbReference>
<proteinExistence type="predicted"/>
<keyword evidence="3" id="KW-1185">Reference proteome</keyword>
<dbReference type="Gene3D" id="3.30.70.270">
    <property type="match status" value="1"/>
</dbReference>
<dbReference type="EMBL" id="AVOT02012600">
    <property type="protein sequence ID" value="MBW0494476.1"/>
    <property type="molecule type" value="Genomic_DNA"/>
</dbReference>
<dbReference type="Pfam" id="PF00078">
    <property type="entry name" value="RVT_1"/>
    <property type="match status" value="1"/>
</dbReference>
<comment type="caution">
    <text evidence="2">The sequence shown here is derived from an EMBL/GenBank/DDBJ whole genome shotgun (WGS) entry which is preliminary data.</text>
</comment>
<dbReference type="PANTHER" id="PTHR24559:SF444">
    <property type="entry name" value="REVERSE TRANSCRIPTASE DOMAIN-CONTAINING PROTEIN"/>
    <property type="match status" value="1"/>
</dbReference>
<evidence type="ECO:0000313" key="3">
    <source>
        <dbReference type="Proteomes" id="UP000765509"/>
    </source>
</evidence>
<dbReference type="PANTHER" id="PTHR24559">
    <property type="entry name" value="TRANSPOSON TY3-I GAG-POL POLYPROTEIN"/>
    <property type="match status" value="1"/>
</dbReference>
<dbReference type="InterPro" id="IPR043502">
    <property type="entry name" value="DNA/RNA_pol_sf"/>
</dbReference>
<evidence type="ECO:0000313" key="2">
    <source>
        <dbReference type="EMBL" id="MBW0494476.1"/>
    </source>
</evidence>
<organism evidence="2 3">
    <name type="scientific">Austropuccinia psidii MF-1</name>
    <dbReference type="NCBI Taxonomy" id="1389203"/>
    <lineage>
        <taxon>Eukaryota</taxon>
        <taxon>Fungi</taxon>
        <taxon>Dikarya</taxon>
        <taxon>Basidiomycota</taxon>
        <taxon>Pucciniomycotina</taxon>
        <taxon>Pucciniomycetes</taxon>
        <taxon>Pucciniales</taxon>
        <taxon>Sphaerophragmiaceae</taxon>
        <taxon>Austropuccinia</taxon>
    </lineage>
</organism>
<reference evidence="2" key="1">
    <citation type="submission" date="2021-03" db="EMBL/GenBank/DDBJ databases">
        <title>Draft genome sequence of rust myrtle Austropuccinia psidii MF-1, a brazilian biotype.</title>
        <authorList>
            <person name="Quecine M.C."/>
            <person name="Pachon D.M.R."/>
            <person name="Bonatelli M.L."/>
            <person name="Correr F.H."/>
            <person name="Franceschini L.M."/>
            <person name="Leite T.F."/>
            <person name="Margarido G.R.A."/>
            <person name="Almeida C.A."/>
            <person name="Ferrarezi J.A."/>
            <person name="Labate C.A."/>
        </authorList>
    </citation>
    <scope>NUCLEOTIDE SEQUENCE</scope>
    <source>
        <strain evidence="2">MF-1</strain>
    </source>
</reference>
<feature type="domain" description="Reverse transcriptase" evidence="1">
    <location>
        <begin position="3"/>
        <end position="84"/>
    </location>
</feature>
<sequence>MVVMPFGLTNAPSSFQNLADFIFAYFLDILFVVYLDDIMGFSGSEEEHVKHVAYILQRLRDNNLLYKASNCLFYASSVEDLGYVVSSEGLKMDSSKVKQILNWPQAKNIKAL</sequence>
<evidence type="ECO:0000259" key="1">
    <source>
        <dbReference type="Pfam" id="PF00078"/>
    </source>
</evidence>
<dbReference type="CDD" id="cd01647">
    <property type="entry name" value="RT_LTR"/>
    <property type="match status" value="1"/>
</dbReference>
<dbReference type="AlphaFoldDB" id="A0A9Q3D071"/>
<gene>
    <name evidence="2" type="ORF">O181_034191</name>
</gene>
<dbReference type="Proteomes" id="UP000765509">
    <property type="component" value="Unassembled WGS sequence"/>
</dbReference>
<name>A0A9Q3D071_9BASI</name>
<dbReference type="InterPro" id="IPR043128">
    <property type="entry name" value="Rev_trsase/Diguanyl_cyclase"/>
</dbReference>
<accession>A0A9Q3D071</accession>
<protein>
    <recommendedName>
        <fullName evidence="1">Reverse transcriptase domain-containing protein</fullName>
    </recommendedName>
</protein>
<dbReference type="InterPro" id="IPR000477">
    <property type="entry name" value="RT_dom"/>
</dbReference>
<dbReference type="OrthoDB" id="3095879at2759"/>